<feature type="domain" description="N-acetyltransferase" evidence="1">
    <location>
        <begin position="3"/>
        <end position="149"/>
    </location>
</feature>
<name>A0A8K1CL94_PYTOL</name>
<dbReference type="GO" id="GO:0016747">
    <property type="term" value="F:acyltransferase activity, transferring groups other than amino-acyl groups"/>
    <property type="evidence" value="ECO:0007669"/>
    <property type="project" value="InterPro"/>
</dbReference>
<dbReference type="PROSITE" id="PS51186">
    <property type="entry name" value="GNAT"/>
    <property type="match status" value="1"/>
</dbReference>
<organism evidence="2 3">
    <name type="scientific">Pythium oligandrum</name>
    <name type="common">Mycoparasitic fungus</name>
    <dbReference type="NCBI Taxonomy" id="41045"/>
    <lineage>
        <taxon>Eukaryota</taxon>
        <taxon>Sar</taxon>
        <taxon>Stramenopiles</taxon>
        <taxon>Oomycota</taxon>
        <taxon>Peronosporomycetes</taxon>
        <taxon>Pythiales</taxon>
        <taxon>Pythiaceae</taxon>
        <taxon>Pythium</taxon>
    </lineage>
</organism>
<dbReference type="AlphaFoldDB" id="A0A8K1CL94"/>
<dbReference type="GO" id="GO:0006048">
    <property type="term" value="P:UDP-N-acetylglucosamine biosynthetic process"/>
    <property type="evidence" value="ECO:0007669"/>
    <property type="project" value="UniProtKB-UniPathway"/>
</dbReference>
<comment type="caution">
    <text evidence="2">The sequence shown here is derived from an EMBL/GenBank/DDBJ whole genome shotgun (WGS) entry which is preliminary data.</text>
</comment>
<dbReference type="UniPathway" id="UPA00113">
    <property type="reaction ID" value="UER00529"/>
</dbReference>
<reference evidence="2" key="1">
    <citation type="submission" date="2019-03" db="EMBL/GenBank/DDBJ databases">
        <title>Long read genome sequence of the mycoparasitic Pythium oligandrum ATCC 38472 isolated from sugarbeet rhizosphere.</title>
        <authorList>
            <person name="Gaulin E."/>
        </authorList>
    </citation>
    <scope>NUCLEOTIDE SEQUENCE</scope>
    <source>
        <strain evidence="2">ATCC 38472_TT</strain>
    </source>
</reference>
<dbReference type="InterPro" id="IPR000182">
    <property type="entry name" value="GNAT_dom"/>
</dbReference>
<dbReference type="Proteomes" id="UP000794436">
    <property type="component" value="Unassembled WGS sequence"/>
</dbReference>
<evidence type="ECO:0000313" key="2">
    <source>
        <dbReference type="EMBL" id="TMW65134.1"/>
    </source>
</evidence>
<gene>
    <name evidence="2" type="ORF">Poli38472_009301</name>
</gene>
<protein>
    <recommendedName>
        <fullName evidence="1">N-acetyltransferase domain-containing protein</fullName>
    </recommendedName>
</protein>
<dbReference type="OrthoDB" id="329272at2759"/>
<dbReference type="EMBL" id="SPLM01000038">
    <property type="protein sequence ID" value="TMW65134.1"/>
    <property type="molecule type" value="Genomic_DNA"/>
</dbReference>
<sequence>MPLVVKQVSTQEELTVAKAIRYEVFIHEHGFEACHELDPRDDLDTTRHFLGKQEENGAYVAVARCLLLPEKRKAKVGRVAVLKEYRGRGYGVALMRAIEDALFDEVDVLELSSINERRGFYEARGYTSVSGVVYIDKGVEHCQMSKTISKGGGE</sequence>
<accession>A0A8K1CL94</accession>
<dbReference type="Gene3D" id="3.40.630.30">
    <property type="match status" value="1"/>
</dbReference>
<dbReference type="InterPro" id="IPR016181">
    <property type="entry name" value="Acyl_CoA_acyltransferase"/>
</dbReference>
<keyword evidence="3" id="KW-1185">Reference proteome</keyword>
<dbReference type="Pfam" id="PF00583">
    <property type="entry name" value="Acetyltransf_1"/>
    <property type="match status" value="1"/>
</dbReference>
<dbReference type="CDD" id="cd04301">
    <property type="entry name" value="NAT_SF"/>
    <property type="match status" value="1"/>
</dbReference>
<proteinExistence type="predicted"/>
<dbReference type="SUPFAM" id="SSF55729">
    <property type="entry name" value="Acyl-CoA N-acyltransferases (Nat)"/>
    <property type="match status" value="1"/>
</dbReference>
<evidence type="ECO:0000313" key="3">
    <source>
        <dbReference type="Proteomes" id="UP000794436"/>
    </source>
</evidence>
<evidence type="ECO:0000259" key="1">
    <source>
        <dbReference type="PROSITE" id="PS51186"/>
    </source>
</evidence>